<gene>
    <name evidence="4" type="ORF">SAMN05216559_2572</name>
</gene>
<dbReference type="Pfam" id="PF02272">
    <property type="entry name" value="DHHA1"/>
    <property type="match status" value="1"/>
</dbReference>
<sequence length="397" mass="42238">MSPRAVGSLQDVIDALAPVIPESPLEVAAIFVALVLVLAGLRWLVDYLRSTPAELLRETLAGHDRVSVLMHPNPDPDAMSSALAVGELAETVDTEATLNYPGQIRHQENRAFETVLDVDFEQIDSAGELDGDAVVLVDHNEARGFPGAEGVDPVAVIDHHPGDGEGAEFTDVRADHGACATIFAEYFETLGWEPEKPGADENGDDSGEDDGDGLPTQLATGLLYGIQSDTKQLTKGCSPAEFHAAEYLYAGIDEDRLDRIANPQVDAEVLDVKARAITSRTVRNAFAVSDVGEVSNVDAIPQAADELMKLEGVTAVVVLGEKDGTLHLSGRSRDDRVHMGKVLDSVVDDIPMGTAGGHARMGGGQLSIEHMEGIGPSEGVLRQDFTERLFDAMSGDI</sequence>
<feature type="domain" description="DHHA1" evidence="3">
    <location>
        <begin position="286"/>
        <end position="371"/>
    </location>
</feature>
<evidence type="ECO:0000313" key="4">
    <source>
        <dbReference type="EMBL" id="SFS01939.1"/>
    </source>
</evidence>
<accession>A0A1I6LER5</accession>
<feature type="domain" description="DDH" evidence="2">
    <location>
        <begin position="66"/>
        <end position="226"/>
    </location>
</feature>
<reference evidence="4 5" key="1">
    <citation type="submission" date="2016-10" db="EMBL/GenBank/DDBJ databases">
        <authorList>
            <person name="de Groot N.N."/>
        </authorList>
    </citation>
    <scope>NUCLEOTIDE SEQUENCE [LARGE SCALE GENOMIC DNA]</scope>
    <source>
        <strain evidence="4 5">CGMCC 1.10457</strain>
    </source>
</reference>
<dbReference type="InterPro" id="IPR051319">
    <property type="entry name" value="Oligoribo/pAp-PDE_c-di-AMP_PDE"/>
</dbReference>
<evidence type="ECO:0000259" key="2">
    <source>
        <dbReference type="Pfam" id="PF01368"/>
    </source>
</evidence>
<dbReference type="STRING" id="767519.SAMN05216559_2572"/>
<protein>
    <submittedName>
        <fullName evidence="4">NanoRNase/pAp phosphatase, hydrolyzes c-di-AMP and oligoRNAs</fullName>
    </submittedName>
</protein>
<evidence type="ECO:0000259" key="3">
    <source>
        <dbReference type="Pfam" id="PF02272"/>
    </source>
</evidence>
<dbReference type="AlphaFoldDB" id="A0A1I6LER5"/>
<dbReference type="InterPro" id="IPR001667">
    <property type="entry name" value="DDH_dom"/>
</dbReference>
<organism evidence="4 5">
    <name type="scientific">Halomicrobium zhouii</name>
    <dbReference type="NCBI Taxonomy" id="767519"/>
    <lineage>
        <taxon>Archaea</taxon>
        <taxon>Methanobacteriati</taxon>
        <taxon>Methanobacteriota</taxon>
        <taxon>Stenosarchaea group</taxon>
        <taxon>Halobacteria</taxon>
        <taxon>Halobacteriales</taxon>
        <taxon>Haloarculaceae</taxon>
        <taxon>Halomicrobium</taxon>
    </lineage>
</organism>
<dbReference type="SUPFAM" id="SSF64182">
    <property type="entry name" value="DHH phosphoesterases"/>
    <property type="match status" value="1"/>
</dbReference>
<dbReference type="RefSeq" id="WP_089816899.1">
    <property type="nucleotide sequence ID" value="NZ_FOZK01000002.1"/>
</dbReference>
<evidence type="ECO:0000313" key="5">
    <source>
        <dbReference type="Proteomes" id="UP000199062"/>
    </source>
</evidence>
<feature type="compositionally biased region" description="Acidic residues" evidence="1">
    <location>
        <begin position="201"/>
        <end position="212"/>
    </location>
</feature>
<dbReference type="Proteomes" id="UP000199062">
    <property type="component" value="Unassembled WGS sequence"/>
</dbReference>
<dbReference type="PANTHER" id="PTHR47618:SF1">
    <property type="entry name" value="BIFUNCTIONAL OLIGORIBONUCLEASE AND PAP PHOSPHATASE NRNA"/>
    <property type="match status" value="1"/>
</dbReference>
<evidence type="ECO:0000256" key="1">
    <source>
        <dbReference type="SAM" id="MobiDB-lite"/>
    </source>
</evidence>
<proteinExistence type="predicted"/>
<dbReference type="GO" id="GO:0003676">
    <property type="term" value="F:nucleic acid binding"/>
    <property type="evidence" value="ECO:0007669"/>
    <property type="project" value="InterPro"/>
</dbReference>
<feature type="region of interest" description="Disordered" evidence="1">
    <location>
        <begin position="191"/>
        <end position="217"/>
    </location>
</feature>
<dbReference type="EMBL" id="FOZK01000002">
    <property type="protein sequence ID" value="SFS01939.1"/>
    <property type="molecule type" value="Genomic_DNA"/>
</dbReference>
<dbReference type="InterPro" id="IPR038763">
    <property type="entry name" value="DHH_sf"/>
</dbReference>
<dbReference type="Pfam" id="PF01368">
    <property type="entry name" value="DHH"/>
    <property type="match status" value="1"/>
</dbReference>
<keyword evidence="5" id="KW-1185">Reference proteome</keyword>
<dbReference type="PANTHER" id="PTHR47618">
    <property type="entry name" value="BIFUNCTIONAL OLIGORIBONUCLEASE AND PAP PHOSPHATASE NRNA"/>
    <property type="match status" value="1"/>
</dbReference>
<dbReference type="Gene3D" id="3.90.1640.10">
    <property type="entry name" value="inorganic pyrophosphatase (n-terminal core)"/>
    <property type="match status" value="1"/>
</dbReference>
<dbReference type="InterPro" id="IPR003156">
    <property type="entry name" value="DHHA1_dom"/>
</dbReference>
<name>A0A1I6LER5_9EURY</name>
<dbReference type="OrthoDB" id="194842at2157"/>